<organism evidence="2 3">
    <name type="scientific">Tropicibacter oceani</name>
    <dbReference type="NCBI Taxonomy" id="3058420"/>
    <lineage>
        <taxon>Bacteria</taxon>
        <taxon>Pseudomonadati</taxon>
        <taxon>Pseudomonadota</taxon>
        <taxon>Alphaproteobacteria</taxon>
        <taxon>Rhodobacterales</taxon>
        <taxon>Roseobacteraceae</taxon>
        <taxon>Tropicibacter</taxon>
    </lineage>
</organism>
<accession>A0ABY8QL10</accession>
<dbReference type="RefSeq" id="WP_282301948.1">
    <property type="nucleotide sequence ID" value="NZ_CP124616.1"/>
</dbReference>
<dbReference type="EMBL" id="CP124616">
    <property type="protein sequence ID" value="WGW05324.1"/>
    <property type="molecule type" value="Genomic_DNA"/>
</dbReference>
<name>A0ABY8QL10_9RHOB</name>
<sequence length="81" mass="9505">MTFSWEERAKQKAAARAHDEERLARGEISAADLQRENAHIARHIRSQTDTITIRKPKHVDPEQKWSMTIKLKNRKGQRDTE</sequence>
<evidence type="ECO:0000256" key="1">
    <source>
        <dbReference type="SAM" id="MobiDB-lite"/>
    </source>
</evidence>
<evidence type="ECO:0000313" key="3">
    <source>
        <dbReference type="Proteomes" id="UP001241605"/>
    </source>
</evidence>
<proteinExistence type="predicted"/>
<keyword evidence="3" id="KW-1185">Reference proteome</keyword>
<gene>
    <name evidence="2" type="ORF">QF118_07190</name>
</gene>
<protein>
    <submittedName>
        <fullName evidence="2">Uncharacterized protein</fullName>
    </submittedName>
</protein>
<feature type="region of interest" description="Disordered" evidence="1">
    <location>
        <begin position="1"/>
        <end position="22"/>
    </location>
</feature>
<dbReference type="Proteomes" id="UP001241605">
    <property type="component" value="Chromosome"/>
</dbReference>
<evidence type="ECO:0000313" key="2">
    <source>
        <dbReference type="EMBL" id="WGW05324.1"/>
    </source>
</evidence>
<reference evidence="2 3" key="1">
    <citation type="submission" date="2023-05" db="EMBL/GenBank/DDBJ databases">
        <title>YMD87, complete Genome.</title>
        <authorList>
            <person name="Zhang J."/>
            <person name="Xu X."/>
        </authorList>
    </citation>
    <scope>NUCLEOTIDE SEQUENCE [LARGE SCALE GENOMIC DNA]</scope>
    <source>
        <strain evidence="2 3">YMD87</strain>
    </source>
</reference>